<accession>A0ABR1T2T8</accession>
<reference evidence="1 2" key="1">
    <citation type="submission" date="2023-01" db="EMBL/GenBank/DDBJ databases">
        <title>Analysis of 21 Apiospora genomes using comparative genomics revels a genus with tremendous synthesis potential of carbohydrate active enzymes and secondary metabolites.</title>
        <authorList>
            <person name="Sorensen T."/>
        </authorList>
    </citation>
    <scope>NUCLEOTIDE SEQUENCE [LARGE SCALE GENOMIC DNA]</scope>
    <source>
        <strain evidence="1 2">CBS 135458</strain>
    </source>
</reference>
<evidence type="ECO:0000313" key="1">
    <source>
        <dbReference type="EMBL" id="KAK8040898.1"/>
    </source>
</evidence>
<gene>
    <name evidence="1" type="ORF">PG994_013905</name>
</gene>
<dbReference type="EMBL" id="JAQQWL010000015">
    <property type="protein sequence ID" value="KAK8040898.1"/>
    <property type="molecule type" value="Genomic_DNA"/>
</dbReference>
<keyword evidence="2" id="KW-1185">Reference proteome</keyword>
<dbReference type="RefSeq" id="XP_066708443.1">
    <property type="nucleotide sequence ID" value="XM_066865314.1"/>
</dbReference>
<proteinExistence type="predicted"/>
<dbReference type="GeneID" id="92098377"/>
<protein>
    <recommendedName>
        <fullName evidence="3">Casein kinase II subunit beta</fullName>
    </recommendedName>
</protein>
<name>A0ABR1T2T8_9PEZI</name>
<dbReference type="Proteomes" id="UP001480595">
    <property type="component" value="Unassembled WGS sequence"/>
</dbReference>
<organism evidence="1 2">
    <name type="scientific">Apiospora phragmitis</name>
    <dbReference type="NCBI Taxonomy" id="2905665"/>
    <lineage>
        <taxon>Eukaryota</taxon>
        <taxon>Fungi</taxon>
        <taxon>Dikarya</taxon>
        <taxon>Ascomycota</taxon>
        <taxon>Pezizomycotina</taxon>
        <taxon>Sordariomycetes</taxon>
        <taxon>Xylariomycetidae</taxon>
        <taxon>Amphisphaeriales</taxon>
        <taxon>Apiosporaceae</taxon>
        <taxon>Apiospora</taxon>
    </lineage>
</organism>
<evidence type="ECO:0008006" key="3">
    <source>
        <dbReference type="Google" id="ProtNLM"/>
    </source>
</evidence>
<sequence>MACLQPTLIGYCDNTYGGLTDENSEYSFDKTADLDTNPFVALCEAHRLGVYFDLLYLRHVAIEILYRECSLVFQVYQRGPISPISDYPFESIAKMPEAEFYSQFFGGMAKAFEFEYETSNCLQQTFAGIVKRTGYIMLTRPNFLTCIPQHPKFALRLLLLLSFDFTSSNLPLPQHFPRECQQCHRIPKFPLIHFASVEGAIDNRWTRGTCTSCWELDELEEDSDMVKYEDLDEDMG</sequence>
<evidence type="ECO:0000313" key="2">
    <source>
        <dbReference type="Proteomes" id="UP001480595"/>
    </source>
</evidence>
<comment type="caution">
    <text evidence="1">The sequence shown here is derived from an EMBL/GenBank/DDBJ whole genome shotgun (WGS) entry which is preliminary data.</text>
</comment>